<feature type="non-terminal residue" evidence="1">
    <location>
        <position position="1"/>
    </location>
</feature>
<dbReference type="RefSeq" id="XP_001382760.1">
    <property type="nucleotide sequence ID" value="XM_001382723.1"/>
</dbReference>
<evidence type="ECO:0000313" key="1">
    <source>
        <dbReference type="EMBL" id="ABN64731.1"/>
    </source>
</evidence>
<dbReference type="Proteomes" id="UP000002258">
    <property type="component" value="Chromosome 2"/>
</dbReference>
<dbReference type="AlphaFoldDB" id="A3LMR5"/>
<sequence length="168" mass="18757">LKILVKFGAREAYQALGNVASGVCIAMLNTKIHEIMYGVDGGKNCMSDIRIFQIGSTWLNAAGLSSILTCRTGGKKCDTTLAREKLEKAVRWADNSMDDYPNSEYWTYGFSNSGTWHFCIKVTRKEMQPSRAGADVFIRSLECPKGFCGKGKYDDFSHEVVSFHLYVI</sequence>
<dbReference type="EMBL" id="CP000496">
    <property type="protein sequence ID" value="ABN64731.1"/>
    <property type="molecule type" value="Genomic_DNA"/>
</dbReference>
<dbReference type="HOGENOM" id="CLU_1590393_0_0_1"/>
<dbReference type="GeneID" id="4836671"/>
<dbReference type="InParanoid" id="A3LMR5"/>
<protein>
    <submittedName>
        <fullName evidence="1">Uncharacterized protein</fullName>
    </submittedName>
</protein>
<gene>
    <name evidence="1" type="ORF">PICST_41754</name>
</gene>
<name>A3LMR5_PICST</name>
<dbReference type="OMA" id="ANEAHYD"/>
<dbReference type="KEGG" id="pic:PICST_41754"/>
<proteinExistence type="predicted"/>
<reference evidence="1 2" key="1">
    <citation type="journal article" date="2007" name="Nat. Biotechnol.">
        <title>Genome sequence of the lignocellulose-bioconverting and xylose-fermenting yeast Pichia stipitis.</title>
        <authorList>
            <person name="Jeffries T.W."/>
            <person name="Grigoriev I.V."/>
            <person name="Grimwood J."/>
            <person name="Laplaza J.M."/>
            <person name="Aerts A."/>
            <person name="Salamov A."/>
            <person name="Schmutz J."/>
            <person name="Lindquist E."/>
            <person name="Dehal P."/>
            <person name="Shapiro H."/>
            <person name="Jin Y.S."/>
            <person name="Passoth V."/>
            <person name="Richardson P.M."/>
        </authorList>
    </citation>
    <scope>NUCLEOTIDE SEQUENCE [LARGE SCALE GENOMIC DNA]</scope>
    <source>
        <strain evidence="2">ATCC 58785 / CBS 6054 / NBRC 10063 / NRRL Y-11545</strain>
    </source>
</reference>
<dbReference type="eggNOG" id="ENOG502T5GM">
    <property type="taxonomic scope" value="Eukaryota"/>
</dbReference>
<evidence type="ECO:0000313" key="2">
    <source>
        <dbReference type="Proteomes" id="UP000002258"/>
    </source>
</evidence>
<keyword evidence="2" id="KW-1185">Reference proteome</keyword>
<accession>A3LMR5</accession>
<organism evidence="1 2">
    <name type="scientific">Scheffersomyces stipitis (strain ATCC 58785 / CBS 6054 / NBRC 10063 / NRRL Y-11545)</name>
    <name type="common">Yeast</name>
    <name type="synonym">Pichia stipitis</name>
    <dbReference type="NCBI Taxonomy" id="322104"/>
    <lineage>
        <taxon>Eukaryota</taxon>
        <taxon>Fungi</taxon>
        <taxon>Dikarya</taxon>
        <taxon>Ascomycota</taxon>
        <taxon>Saccharomycotina</taxon>
        <taxon>Pichiomycetes</taxon>
        <taxon>Debaryomycetaceae</taxon>
        <taxon>Scheffersomyces</taxon>
    </lineage>
</organism>